<keyword evidence="2" id="KW-0813">Transport</keyword>
<feature type="transmembrane region" description="Helical" evidence="6">
    <location>
        <begin position="95"/>
        <end position="118"/>
    </location>
</feature>
<dbReference type="Proteomes" id="UP001059934">
    <property type="component" value="Chromosome"/>
</dbReference>
<accession>A0ABY5TPZ7</accession>
<dbReference type="InterPro" id="IPR037272">
    <property type="entry name" value="SNS_sf"/>
</dbReference>
<dbReference type="NCBIfam" id="NF037979">
    <property type="entry name" value="Na_transp"/>
    <property type="match status" value="1"/>
</dbReference>
<dbReference type="PANTHER" id="PTHR42948">
    <property type="entry name" value="TRANSPORTER"/>
    <property type="match status" value="1"/>
</dbReference>
<evidence type="ECO:0000256" key="4">
    <source>
        <dbReference type="ARBA" id="ARBA00022989"/>
    </source>
</evidence>
<proteinExistence type="predicted"/>
<name>A0ABY5TPZ7_9GAMM</name>
<keyword evidence="8" id="KW-1185">Reference proteome</keyword>
<dbReference type="InterPro" id="IPR000175">
    <property type="entry name" value="Na/ntran_symport"/>
</dbReference>
<dbReference type="PROSITE" id="PS50267">
    <property type="entry name" value="NA_NEUROTRAN_SYMP_3"/>
    <property type="match status" value="1"/>
</dbReference>
<evidence type="ECO:0000256" key="2">
    <source>
        <dbReference type="ARBA" id="ARBA00022448"/>
    </source>
</evidence>
<evidence type="ECO:0000256" key="6">
    <source>
        <dbReference type="SAM" id="Phobius"/>
    </source>
</evidence>
<dbReference type="PANTHER" id="PTHR42948:SF1">
    <property type="entry name" value="TRANSPORTER"/>
    <property type="match status" value="1"/>
</dbReference>
<keyword evidence="4 6" id="KW-1133">Transmembrane helix</keyword>
<dbReference type="Pfam" id="PF00209">
    <property type="entry name" value="SNF"/>
    <property type="match status" value="2"/>
</dbReference>
<evidence type="ECO:0000313" key="8">
    <source>
        <dbReference type="Proteomes" id="UP001059934"/>
    </source>
</evidence>
<keyword evidence="3 6" id="KW-0812">Transmembrane</keyword>
<dbReference type="PRINTS" id="PR00176">
    <property type="entry name" value="NANEUSMPORT"/>
</dbReference>
<gene>
    <name evidence="7" type="ORF">NYF23_01900</name>
</gene>
<feature type="transmembrane region" description="Helical" evidence="6">
    <location>
        <begin position="247"/>
        <end position="272"/>
    </location>
</feature>
<reference evidence="7" key="1">
    <citation type="submission" date="2022-08" db="EMBL/GenBank/DDBJ databases">
        <title>Catabolic pathway analysis in culturable SAR92 clade bacteria reveals their overlooked roles in DMSP degradation in coastal seas.</title>
        <authorList>
            <person name="He X."/>
            <person name="Zhang X."/>
            <person name="Zhang Y."/>
        </authorList>
    </citation>
    <scope>NUCLEOTIDE SEQUENCE</scope>
    <source>
        <strain evidence="7">H455</strain>
    </source>
</reference>
<dbReference type="InterPro" id="IPR047218">
    <property type="entry name" value="YocR/YhdH-like"/>
</dbReference>
<feature type="transmembrane region" description="Helical" evidence="6">
    <location>
        <begin position="384"/>
        <end position="401"/>
    </location>
</feature>
<keyword evidence="5 6" id="KW-0472">Membrane</keyword>
<feature type="transmembrane region" description="Helical" evidence="6">
    <location>
        <begin position="138"/>
        <end position="160"/>
    </location>
</feature>
<dbReference type="SUPFAM" id="SSF161070">
    <property type="entry name" value="SNF-like"/>
    <property type="match status" value="1"/>
</dbReference>
<dbReference type="EMBL" id="CP103416">
    <property type="protein sequence ID" value="UVW35374.1"/>
    <property type="molecule type" value="Genomic_DNA"/>
</dbReference>
<feature type="transmembrane region" description="Helical" evidence="6">
    <location>
        <begin position="353"/>
        <end position="378"/>
    </location>
</feature>
<evidence type="ECO:0000313" key="7">
    <source>
        <dbReference type="EMBL" id="UVW35374.1"/>
    </source>
</evidence>
<comment type="subcellular location">
    <subcellularLocation>
        <location evidence="1">Membrane</location>
        <topology evidence="1">Multi-pass membrane protein</topology>
    </subcellularLocation>
</comment>
<evidence type="ECO:0000256" key="3">
    <source>
        <dbReference type="ARBA" id="ARBA00022692"/>
    </source>
</evidence>
<protein>
    <submittedName>
        <fullName evidence="7">Sodium-dependent transporter</fullName>
    </submittedName>
</protein>
<feature type="transmembrane region" description="Helical" evidence="6">
    <location>
        <begin position="308"/>
        <end position="333"/>
    </location>
</feature>
<feature type="transmembrane region" description="Helical" evidence="6">
    <location>
        <begin position="421"/>
        <end position="447"/>
    </location>
</feature>
<evidence type="ECO:0000256" key="1">
    <source>
        <dbReference type="ARBA" id="ARBA00004141"/>
    </source>
</evidence>
<dbReference type="CDD" id="cd10336">
    <property type="entry name" value="SLC6sbd_Tyt1-Like"/>
    <property type="match status" value="1"/>
</dbReference>
<feature type="transmembrane region" description="Helical" evidence="6">
    <location>
        <begin position="38"/>
        <end position="63"/>
    </location>
</feature>
<feature type="transmembrane region" description="Helical" evidence="6">
    <location>
        <begin position="213"/>
        <end position="235"/>
    </location>
</feature>
<organism evidence="7 8">
    <name type="scientific">SAR92 clade bacterium H455</name>
    <dbReference type="NCBI Taxonomy" id="2974818"/>
    <lineage>
        <taxon>Bacteria</taxon>
        <taxon>Pseudomonadati</taxon>
        <taxon>Pseudomonadota</taxon>
        <taxon>Gammaproteobacteria</taxon>
        <taxon>Cellvibrionales</taxon>
        <taxon>Porticoccaceae</taxon>
        <taxon>SAR92 clade</taxon>
    </lineage>
</organism>
<evidence type="ECO:0000256" key="5">
    <source>
        <dbReference type="ARBA" id="ARBA00023136"/>
    </source>
</evidence>
<sequence length="448" mass="48254">MERGQFSSRLAFILAASGSAVGLGNIWGFPTNAAENGGAAFVLMYMILAFLLAYPAMMAELIIGRHTQSNMVNALQSISTTPAAKRAGWAVGMGGMITASLILCFYSIVAGWMLAFMLEPLTALIGLPQLGNWLTEFSLARNVGFAALFIGLTALVISAGVEQGIEKWSQRLMPSLFALLIGLILYVLMQPGAMQGLEHYLVPDFSQMSDPKLIVSAMGQAFFSMSLGVGTMLIYGSYIRSDENLPLVGALVTLTDTGIAFLAGLLVLPAMFVAQHLGVTIYAESGSLIAGPDLIFQVLPALFEGMGAAGVFVGLAFFVLMSIAAVTSSISMLEVPVSYAVEVRQINRTKATWLVALIIFTLSTIVALNFDSLFGFVITLTTERAQPLLSMFICIFAGWIFHRNSILSEIQKGNPEVEQSLFWTIWPLYVKLFCPVLILLTFAQGFIG</sequence>
<feature type="transmembrane region" description="Helical" evidence="6">
    <location>
        <begin position="172"/>
        <end position="193"/>
    </location>
</feature>